<evidence type="ECO:0000313" key="3">
    <source>
        <dbReference type="RefSeq" id="XP_006824648.1"/>
    </source>
</evidence>
<sequence length="132" mass="14922">MVSVEQKNIDEDLDYMFTPSRWVVRMKQDEVVEDFVTSVSKAREELLLSPTVEKELDIVYFTEGDTKCCVDIYKPNKAATDAPVVLFIHGGYWQECSKIHGAFPARSLIKNGIITVAVGYTIAPEGKKVKKY</sequence>
<protein>
    <submittedName>
        <fullName evidence="3">Kynurenine formamidase-like</fullName>
    </submittedName>
</protein>
<dbReference type="GeneID" id="102808042"/>
<organism evidence="2 3">
    <name type="scientific">Saccoglossus kowalevskii</name>
    <name type="common">Acorn worm</name>
    <dbReference type="NCBI Taxonomy" id="10224"/>
    <lineage>
        <taxon>Eukaryota</taxon>
        <taxon>Metazoa</taxon>
        <taxon>Hemichordata</taxon>
        <taxon>Enteropneusta</taxon>
        <taxon>Harrimaniidae</taxon>
        <taxon>Saccoglossus</taxon>
    </lineage>
</organism>
<evidence type="ECO:0000313" key="2">
    <source>
        <dbReference type="Proteomes" id="UP000694865"/>
    </source>
</evidence>
<name>A0ABM0MXA7_SACKO</name>
<keyword evidence="2" id="KW-1185">Reference proteome</keyword>
<dbReference type="SUPFAM" id="SSF53474">
    <property type="entry name" value="alpha/beta-Hydrolases"/>
    <property type="match status" value="1"/>
</dbReference>
<dbReference type="Pfam" id="PF20434">
    <property type="entry name" value="BD-FAE"/>
    <property type="match status" value="1"/>
</dbReference>
<reference evidence="3" key="1">
    <citation type="submission" date="2025-08" db="UniProtKB">
        <authorList>
            <consortium name="RefSeq"/>
        </authorList>
    </citation>
    <scope>IDENTIFICATION</scope>
    <source>
        <tissue evidence="3">Testes</tissue>
    </source>
</reference>
<feature type="domain" description="BD-FAE-like" evidence="1">
    <location>
        <begin position="70"/>
        <end position="124"/>
    </location>
</feature>
<evidence type="ECO:0000259" key="1">
    <source>
        <dbReference type="Pfam" id="PF20434"/>
    </source>
</evidence>
<gene>
    <name evidence="3" type="primary">LOC102808042</name>
</gene>
<dbReference type="InterPro" id="IPR049492">
    <property type="entry name" value="BD-FAE-like_dom"/>
</dbReference>
<dbReference type="InterPro" id="IPR029058">
    <property type="entry name" value="AB_hydrolase_fold"/>
</dbReference>
<dbReference type="Gene3D" id="3.40.50.1820">
    <property type="entry name" value="alpha/beta hydrolase"/>
    <property type="match status" value="1"/>
</dbReference>
<dbReference type="Proteomes" id="UP000694865">
    <property type="component" value="Unplaced"/>
</dbReference>
<proteinExistence type="predicted"/>
<accession>A0ABM0MXA7</accession>
<dbReference type="RefSeq" id="XP_006824648.1">
    <property type="nucleotide sequence ID" value="XM_006824585.1"/>
</dbReference>